<dbReference type="PANTHER" id="PTHR30269">
    <property type="entry name" value="TRANSMEMBRANE PROTEIN YFCA"/>
    <property type="match status" value="1"/>
</dbReference>
<keyword evidence="4 8" id="KW-1003">Cell membrane</keyword>
<dbReference type="RefSeq" id="WP_332836842.1">
    <property type="nucleotide sequence ID" value="NZ_JACHZG010000001.1"/>
</dbReference>
<keyword evidence="10" id="KW-1185">Reference proteome</keyword>
<evidence type="ECO:0000256" key="7">
    <source>
        <dbReference type="ARBA" id="ARBA00023136"/>
    </source>
</evidence>
<evidence type="ECO:0000256" key="5">
    <source>
        <dbReference type="ARBA" id="ARBA00022692"/>
    </source>
</evidence>
<dbReference type="InterPro" id="IPR052017">
    <property type="entry name" value="TSUP"/>
</dbReference>
<evidence type="ECO:0000256" key="4">
    <source>
        <dbReference type="ARBA" id="ARBA00022475"/>
    </source>
</evidence>
<evidence type="ECO:0000313" key="9">
    <source>
        <dbReference type="EMBL" id="MBB3327908.1"/>
    </source>
</evidence>
<sequence length="250" mass="25292">MSAGVMQAVLLFLAGIGSGLTGYGAGLASVVSYPALLAVGLSPLAANATNTAALTGIALGGVSSARQELTGMRSRLVRFGAAGLLGGAVGAGLLVVLPESTFTAVIPWLVATGAVVLLLRPWLQRLHRGRWSEHHPFTLVAIGLLAVYGGYFGAGAGTLVVAVLGLALTDPLSRITALRAVVLGLANLVATLVFVSQDLVAWTAMVPLAVGMVLGGALAPRILRRLPELVVRVVVAVAGLGLAVFLLVQP</sequence>
<comment type="caution">
    <text evidence="9">The sequence shown here is derived from an EMBL/GenBank/DDBJ whole genome shotgun (WGS) entry which is preliminary data.</text>
</comment>
<feature type="transmembrane region" description="Helical" evidence="8">
    <location>
        <begin position="229"/>
        <end position="248"/>
    </location>
</feature>
<comment type="similarity">
    <text evidence="2 8">Belongs to the 4-toluene sulfonate uptake permease (TSUP) (TC 2.A.102) family.</text>
</comment>
<dbReference type="GO" id="GO:0005886">
    <property type="term" value="C:plasma membrane"/>
    <property type="evidence" value="ECO:0007669"/>
    <property type="project" value="UniProtKB-SubCell"/>
</dbReference>
<evidence type="ECO:0000256" key="8">
    <source>
        <dbReference type="RuleBase" id="RU363041"/>
    </source>
</evidence>
<evidence type="ECO:0000256" key="6">
    <source>
        <dbReference type="ARBA" id="ARBA00022989"/>
    </source>
</evidence>
<reference evidence="9 10" key="1">
    <citation type="submission" date="2020-08" db="EMBL/GenBank/DDBJ databases">
        <title>Sequencing the genomes of 1000 actinobacteria strains.</title>
        <authorList>
            <person name="Klenk H.-P."/>
        </authorList>
    </citation>
    <scope>NUCLEOTIDE SEQUENCE [LARGE SCALE GENOMIC DNA]</scope>
    <source>
        <strain evidence="9 10">DSM 11053</strain>
    </source>
</reference>
<feature type="transmembrane region" description="Helical" evidence="8">
    <location>
        <begin position="102"/>
        <end position="119"/>
    </location>
</feature>
<dbReference type="Pfam" id="PF01925">
    <property type="entry name" value="TauE"/>
    <property type="match status" value="1"/>
</dbReference>
<comment type="subcellular location">
    <subcellularLocation>
        <location evidence="1 8">Cell membrane</location>
        <topology evidence="1 8">Multi-pass membrane protein</topology>
    </subcellularLocation>
</comment>
<organism evidence="9 10">
    <name type="scientific">Microlunatus antarcticus</name>
    <dbReference type="NCBI Taxonomy" id="53388"/>
    <lineage>
        <taxon>Bacteria</taxon>
        <taxon>Bacillati</taxon>
        <taxon>Actinomycetota</taxon>
        <taxon>Actinomycetes</taxon>
        <taxon>Propionibacteriales</taxon>
        <taxon>Propionibacteriaceae</taxon>
        <taxon>Microlunatus</taxon>
    </lineage>
</organism>
<keyword evidence="6 8" id="KW-1133">Transmembrane helix</keyword>
<evidence type="ECO:0000313" key="10">
    <source>
        <dbReference type="Proteomes" id="UP000565572"/>
    </source>
</evidence>
<evidence type="ECO:0000256" key="3">
    <source>
        <dbReference type="ARBA" id="ARBA00022448"/>
    </source>
</evidence>
<name>A0A7W5P7V2_9ACTN</name>
<keyword evidence="7 8" id="KW-0472">Membrane</keyword>
<gene>
    <name evidence="9" type="ORF">FHX39_002852</name>
</gene>
<dbReference type="InterPro" id="IPR002781">
    <property type="entry name" value="TM_pro_TauE-like"/>
</dbReference>
<keyword evidence="3" id="KW-0813">Transport</keyword>
<keyword evidence="5 8" id="KW-0812">Transmembrane</keyword>
<feature type="transmembrane region" description="Helical" evidence="8">
    <location>
        <begin position="44"/>
        <end position="64"/>
    </location>
</feature>
<feature type="transmembrane region" description="Helical" evidence="8">
    <location>
        <begin position="202"/>
        <end position="223"/>
    </location>
</feature>
<accession>A0A7W5P7V2</accession>
<dbReference type="EMBL" id="JACHZG010000001">
    <property type="protein sequence ID" value="MBB3327908.1"/>
    <property type="molecule type" value="Genomic_DNA"/>
</dbReference>
<evidence type="ECO:0000256" key="1">
    <source>
        <dbReference type="ARBA" id="ARBA00004651"/>
    </source>
</evidence>
<evidence type="ECO:0000256" key="2">
    <source>
        <dbReference type="ARBA" id="ARBA00009142"/>
    </source>
</evidence>
<dbReference type="PANTHER" id="PTHR30269:SF0">
    <property type="entry name" value="MEMBRANE TRANSPORTER PROTEIN YFCA-RELATED"/>
    <property type="match status" value="1"/>
</dbReference>
<feature type="transmembrane region" description="Helical" evidence="8">
    <location>
        <begin position="139"/>
        <end position="164"/>
    </location>
</feature>
<dbReference type="Proteomes" id="UP000565572">
    <property type="component" value="Unassembled WGS sequence"/>
</dbReference>
<dbReference type="AlphaFoldDB" id="A0A7W5P7V2"/>
<feature type="transmembrane region" description="Helical" evidence="8">
    <location>
        <begin position="176"/>
        <end position="195"/>
    </location>
</feature>
<protein>
    <recommendedName>
        <fullName evidence="8">Probable membrane transporter protein</fullName>
    </recommendedName>
</protein>
<proteinExistence type="inferred from homology"/>
<feature type="transmembrane region" description="Helical" evidence="8">
    <location>
        <begin position="76"/>
        <end position="96"/>
    </location>
</feature>